<dbReference type="Proteomes" id="UP000825179">
    <property type="component" value="Chromosome"/>
</dbReference>
<organism evidence="2 4">
    <name type="scientific">Caldalkalibacillus thermarum (strain TA2.A1)</name>
    <dbReference type="NCBI Taxonomy" id="986075"/>
    <lineage>
        <taxon>Bacteria</taxon>
        <taxon>Bacillati</taxon>
        <taxon>Bacillota</taxon>
        <taxon>Bacilli</taxon>
        <taxon>Bacillales</taxon>
        <taxon>Bacillaceae</taxon>
        <taxon>Caldalkalibacillus</taxon>
    </lineage>
</organism>
<dbReference type="InterPro" id="IPR025668">
    <property type="entry name" value="Tnp_DDE_dom"/>
</dbReference>
<evidence type="ECO:0000313" key="2">
    <source>
        <dbReference type="EMBL" id="QZT33079.1"/>
    </source>
</evidence>
<protein>
    <submittedName>
        <fullName evidence="2">IS1380 family transposase</fullName>
    </submittedName>
</protein>
<evidence type="ECO:0000259" key="1">
    <source>
        <dbReference type="Pfam" id="PF13701"/>
    </source>
</evidence>
<dbReference type="AlphaFoldDB" id="A0A8X8I7V5"/>
<dbReference type="RefSeq" id="WP_222822614.1">
    <property type="nucleotide sequence ID" value="NZ_CP082237.1"/>
</dbReference>
<evidence type="ECO:0000313" key="4">
    <source>
        <dbReference type="Proteomes" id="UP000825179"/>
    </source>
</evidence>
<dbReference type="EMBL" id="CP082237">
    <property type="protein sequence ID" value="QZT33079.1"/>
    <property type="molecule type" value="Genomic_DNA"/>
</dbReference>
<dbReference type="SUPFAM" id="SSF53098">
    <property type="entry name" value="Ribonuclease H-like"/>
    <property type="match status" value="1"/>
</dbReference>
<dbReference type="InterPro" id="IPR047960">
    <property type="entry name" value="Transpos_IS1380"/>
</dbReference>
<dbReference type="KEGG" id="cthu:HUR95_07375"/>
<dbReference type="KEGG" id="cthu:HUR95_12265"/>
<evidence type="ECO:0000313" key="3">
    <source>
        <dbReference type="EMBL" id="QZT35041.1"/>
    </source>
</evidence>
<dbReference type="InterPro" id="IPR012337">
    <property type="entry name" value="RNaseH-like_sf"/>
</dbReference>
<name>A0A8X8I7V5_CALTT</name>
<dbReference type="Pfam" id="PF13701">
    <property type="entry name" value="DDE_Tnp_1_4"/>
    <property type="match status" value="1"/>
</dbReference>
<gene>
    <name evidence="3" type="ORF">HUR95_07375</name>
    <name evidence="2" type="ORF">HUR95_12265</name>
</gene>
<dbReference type="EMBL" id="CP082237">
    <property type="protein sequence ID" value="QZT35041.1"/>
    <property type="molecule type" value="Genomic_DNA"/>
</dbReference>
<dbReference type="NCBIfam" id="NF033539">
    <property type="entry name" value="transpos_IS1380"/>
    <property type="match status" value="1"/>
</dbReference>
<accession>A0A8X8I7V5</accession>
<feature type="domain" description="Transposase DDE" evidence="1">
    <location>
        <begin position="10"/>
        <end position="427"/>
    </location>
</feature>
<reference evidence="2 4" key="1">
    <citation type="journal article" date="2020" name="Extremophiles">
        <title>Genomic analysis of Caldalkalibacillus thermarum TA2.A1 reveals aerobic alkaliphilic metabolism and evolutionary hallmarks linking alkaliphilic bacteria and plant life.</title>
        <authorList>
            <person name="de Jong S.I."/>
            <person name="van den Broek M.A."/>
            <person name="Merkel A.Y."/>
            <person name="de la Torre Cortes P."/>
            <person name="Kalamorz F."/>
            <person name="Cook G.M."/>
            <person name="van Loosdrecht M.C.M."/>
            <person name="McMillan D.G.G."/>
        </authorList>
    </citation>
    <scope>NUCLEOTIDE SEQUENCE [LARGE SCALE GENOMIC DNA]</scope>
    <source>
        <strain evidence="2 4">TA2.A1</strain>
    </source>
</reference>
<sequence length="441" mass="50344">MRFIIKASHERLTAHSGLGLIGLLLEKTDLRPKLNQLKIPGLKYPLLSHSDIVYAMIGLLAQGKSDFEHIEAFREDDFFQYALQLKSVPSAARLRQRLDGLAQIRKWRNILLDEMVRLPRKAGLEPSAIKLNSGTCYVPIDVDVSPFDNTDTHKEGVSRTYKGCDGYAPLLAYIGREGYGLYAELREGRTHVQKEVDQKLREMIPRAKSMTEKPLLLRMDAGNDALNNLAVCQEEGVHFIIKRNLRRESPEAWLAIAQDQGKATVIREGCTRYTGKIRVTDPGLPQPVYQVFDVRETTIAKDGQILLIPEITVDVYWTDLDEDVADIIDLYHDHATCEQFHSELKTDLDLERLPSGKFATNDLVLCLGLFTYTLLRIISQESLRVNDSPLRKKVQRRRIRTVIQTLITLAAKMVTHARRQYLYIGSRAWLTPFKRLYQAFA</sequence>
<reference evidence="2" key="2">
    <citation type="submission" date="2021-08" db="EMBL/GenBank/DDBJ databases">
        <authorList>
            <person name="de Jong S."/>
            <person name="van den Broek M."/>
            <person name="Merkel A."/>
            <person name="de la Torre Cortes P."/>
            <person name="Kalamorz F."/>
            <person name="Cook G."/>
            <person name="van Loosdrecht M."/>
            <person name="McMillan D."/>
        </authorList>
    </citation>
    <scope>NUCLEOTIDE SEQUENCE</scope>
    <source>
        <strain evidence="2">TA2.A1</strain>
    </source>
</reference>
<keyword evidence="4" id="KW-1185">Reference proteome</keyword>
<proteinExistence type="predicted"/>